<dbReference type="Gene3D" id="3.40.50.720">
    <property type="entry name" value="NAD(P)-binding Rossmann-like Domain"/>
    <property type="match status" value="1"/>
</dbReference>
<organism evidence="3 4">
    <name type="scientific">Geoalkalibacter halelectricus</name>
    <dbReference type="NCBI Taxonomy" id="2847045"/>
    <lineage>
        <taxon>Bacteria</taxon>
        <taxon>Pseudomonadati</taxon>
        <taxon>Thermodesulfobacteriota</taxon>
        <taxon>Desulfuromonadia</taxon>
        <taxon>Desulfuromonadales</taxon>
        <taxon>Geoalkalibacteraceae</taxon>
        <taxon>Geoalkalibacter</taxon>
    </lineage>
</organism>
<dbReference type="PANTHER" id="PTHR11695">
    <property type="entry name" value="ALCOHOL DEHYDROGENASE RELATED"/>
    <property type="match status" value="1"/>
</dbReference>
<proteinExistence type="predicted"/>
<dbReference type="InterPro" id="IPR013154">
    <property type="entry name" value="ADH-like_N"/>
</dbReference>
<feature type="domain" description="Enoyl reductase (ER)" evidence="2">
    <location>
        <begin position="13"/>
        <end position="309"/>
    </location>
</feature>
<dbReference type="InterPro" id="IPR036291">
    <property type="entry name" value="NAD(P)-bd_dom_sf"/>
</dbReference>
<name>A0ABY5ZGD9_9BACT</name>
<dbReference type="SUPFAM" id="SSF51735">
    <property type="entry name" value="NAD(P)-binding Rossmann-fold domains"/>
    <property type="match status" value="1"/>
</dbReference>
<dbReference type="Pfam" id="PF13602">
    <property type="entry name" value="ADH_zinc_N_2"/>
    <property type="match status" value="1"/>
</dbReference>
<reference evidence="3" key="1">
    <citation type="journal article" date="2022" name="Environ. Microbiol.">
        <title>Geoalkalibacter halelectricus SAP #1 sp. nov. possessing extracellular electron transfer and mineral#reducing capabilities from a haloalkaline environment.</title>
        <authorList>
            <person name="Yadav S."/>
            <person name="Singh R."/>
            <person name="Sundharam S.S."/>
            <person name="Chaudhary S."/>
            <person name="Krishnamurthi S."/>
            <person name="Patil S.A."/>
        </authorList>
    </citation>
    <scope>NUCLEOTIDE SEQUENCE</scope>
    <source>
        <strain evidence="3">SAP-1</strain>
    </source>
</reference>
<dbReference type="Proteomes" id="UP001060414">
    <property type="component" value="Chromosome"/>
</dbReference>
<dbReference type="InterPro" id="IPR050700">
    <property type="entry name" value="YIM1/Zinc_Alcohol_DH_Fams"/>
</dbReference>
<dbReference type="PANTHER" id="PTHR11695:SF294">
    <property type="entry name" value="RETICULON-4-INTERACTING PROTEIN 1, MITOCHONDRIAL"/>
    <property type="match status" value="1"/>
</dbReference>
<sequence length="313" mass="34251">MQTMQAVRFHTYGGPETLVIEEVPRPRPAKDEVLVRVHAAGVNPVDWKVREGYLKEMLQHQLPLIPGWDVSGVIEEIGDEVRGFQVGDEVYSRPDIMRDGAYAEYLVIRASEVALKPRSVDHVRAAAVPLAALTAWQSLIQVAQVGPGQRVLIHAAAGGVGGFAVQLAKWRGAYVIGTASAANHDYIKSLGADEAVDYRTRPFEEVVSEVDVVFDTLGGEAQERSWQMLKKGGILVSILLPPPEEKAQAHGVRKGFVFVQPDPEGLKQLAGLIDVGKLRTCVEKVLPLQQARQAQELSQTGHVRGKIVLKVRD</sequence>
<keyword evidence="1" id="KW-0560">Oxidoreductase</keyword>
<evidence type="ECO:0000313" key="3">
    <source>
        <dbReference type="EMBL" id="UWZ78223.1"/>
    </source>
</evidence>
<dbReference type="InterPro" id="IPR020843">
    <property type="entry name" value="ER"/>
</dbReference>
<evidence type="ECO:0000259" key="2">
    <source>
        <dbReference type="SMART" id="SM00829"/>
    </source>
</evidence>
<dbReference type="CDD" id="cd05289">
    <property type="entry name" value="MDR_like_2"/>
    <property type="match status" value="1"/>
</dbReference>
<dbReference type="EMBL" id="CP092109">
    <property type="protein sequence ID" value="UWZ78223.1"/>
    <property type="molecule type" value="Genomic_DNA"/>
</dbReference>
<keyword evidence="4" id="KW-1185">Reference proteome</keyword>
<evidence type="ECO:0000256" key="1">
    <source>
        <dbReference type="ARBA" id="ARBA00023002"/>
    </source>
</evidence>
<dbReference type="Pfam" id="PF08240">
    <property type="entry name" value="ADH_N"/>
    <property type="match status" value="1"/>
</dbReference>
<gene>
    <name evidence="3" type="ORF">L9S41_10985</name>
</gene>
<accession>A0ABY5ZGD9</accession>
<dbReference type="InterPro" id="IPR011032">
    <property type="entry name" value="GroES-like_sf"/>
</dbReference>
<dbReference type="SMART" id="SM00829">
    <property type="entry name" value="PKS_ER"/>
    <property type="match status" value="1"/>
</dbReference>
<protein>
    <submittedName>
        <fullName evidence="3">NADP-dependent oxidoreductase</fullName>
    </submittedName>
</protein>
<evidence type="ECO:0000313" key="4">
    <source>
        <dbReference type="Proteomes" id="UP001060414"/>
    </source>
</evidence>
<dbReference type="InterPro" id="IPR002364">
    <property type="entry name" value="Quin_OxRdtase/zeta-crystal_CS"/>
</dbReference>
<dbReference type="Gene3D" id="3.90.180.10">
    <property type="entry name" value="Medium-chain alcohol dehydrogenases, catalytic domain"/>
    <property type="match status" value="1"/>
</dbReference>
<dbReference type="SUPFAM" id="SSF50129">
    <property type="entry name" value="GroES-like"/>
    <property type="match status" value="1"/>
</dbReference>
<dbReference type="PROSITE" id="PS01162">
    <property type="entry name" value="QOR_ZETA_CRYSTAL"/>
    <property type="match status" value="1"/>
</dbReference>